<dbReference type="InterPro" id="IPR036390">
    <property type="entry name" value="WH_DNA-bd_sf"/>
</dbReference>
<dbReference type="CDD" id="cd07377">
    <property type="entry name" value="WHTH_GntR"/>
    <property type="match status" value="1"/>
</dbReference>
<dbReference type="GO" id="GO:0003677">
    <property type="term" value="F:DNA binding"/>
    <property type="evidence" value="ECO:0007669"/>
    <property type="project" value="UniProtKB-KW"/>
</dbReference>
<dbReference type="Gene3D" id="1.10.10.10">
    <property type="entry name" value="Winged helix-like DNA-binding domain superfamily/Winged helix DNA-binding domain"/>
    <property type="match status" value="1"/>
</dbReference>
<dbReference type="OrthoDB" id="7363114at2"/>
<dbReference type="SMART" id="SM00866">
    <property type="entry name" value="UTRA"/>
    <property type="match status" value="1"/>
</dbReference>
<feature type="domain" description="HTH gntR-type" evidence="4">
    <location>
        <begin position="21"/>
        <end position="89"/>
    </location>
</feature>
<dbReference type="SUPFAM" id="SSF64288">
    <property type="entry name" value="Chorismate lyase-like"/>
    <property type="match status" value="1"/>
</dbReference>
<accession>A0A3Q8WV79</accession>
<dbReference type="PRINTS" id="PR00035">
    <property type="entry name" value="HTHGNTR"/>
</dbReference>
<dbReference type="Pfam" id="PF00392">
    <property type="entry name" value="GntR"/>
    <property type="match status" value="1"/>
</dbReference>
<dbReference type="InterPro" id="IPR000524">
    <property type="entry name" value="Tscrpt_reg_HTH_GntR"/>
</dbReference>
<dbReference type="Proteomes" id="UP000270021">
    <property type="component" value="Chromosome"/>
</dbReference>
<dbReference type="SUPFAM" id="SSF46785">
    <property type="entry name" value="Winged helix' DNA-binding domain"/>
    <property type="match status" value="1"/>
</dbReference>
<reference evidence="5 6" key="1">
    <citation type="submission" date="2018-12" db="EMBL/GenBank/DDBJ databases">
        <title>Complete genome sequence of Flaviflexus salsibiostraticola KCTC 33148.</title>
        <authorList>
            <person name="Bae J.-W."/>
        </authorList>
    </citation>
    <scope>NUCLEOTIDE SEQUENCE [LARGE SCALE GENOMIC DNA]</scope>
    <source>
        <strain evidence="5 6">KCTC 33148</strain>
    </source>
</reference>
<dbReference type="SMART" id="SM00345">
    <property type="entry name" value="HTH_GNTR"/>
    <property type="match status" value="1"/>
</dbReference>
<proteinExistence type="predicted"/>
<dbReference type="InterPro" id="IPR028978">
    <property type="entry name" value="Chorismate_lyase_/UTRA_dom_sf"/>
</dbReference>
<sequence length="254" mass="27997">MAVASPAESAAPKTLDRTSAIPLYQQLGEILRSRIEAGEWSPNTKIPSEHELNREYGLSRMTVRQVLTSLVNEGLLFRVQGKGTYVAPGKISAKSPAYTGMRQQLEDAGYKTSTELVDASVGKADKHVASHLGIDAGDEVVTITRLRRVEDEPVSLHISSVPLGLAPSLLKEDSASEQLCVILDREYGLVMGHVEETLESTRASRWEGEKLSINPGEPLLLLRQQVSTPEGIPFEYTRILLRGDRIRLSYSYKL</sequence>
<organism evidence="5 6">
    <name type="scientific">Flaviflexus salsibiostraticola</name>
    <dbReference type="NCBI Taxonomy" id="1282737"/>
    <lineage>
        <taxon>Bacteria</taxon>
        <taxon>Bacillati</taxon>
        <taxon>Actinomycetota</taxon>
        <taxon>Actinomycetes</taxon>
        <taxon>Actinomycetales</taxon>
        <taxon>Actinomycetaceae</taxon>
        <taxon>Flaviflexus</taxon>
    </lineage>
</organism>
<dbReference type="InterPro" id="IPR050679">
    <property type="entry name" value="Bact_HTH_transcr_reg"/>
</dbReference>
<evidence type="ECO:0000259" key="4">
    <source>
        <dbReference type="PROSITE" id="PS50949"/>
    </source>
</evidence>
<dbReference type="KEGG" id="fsl:EJO69_06495"/>
<evidence type="ECO:0000256" key="1">
    <source>
        <dbReference type="ARBA" id="ARBA00023015"/>
    </source>
</evidence>
<dbReference type="Pfam" id="PF07702">
    <property type="entry name" value="UTRA"/>
    <property type="match status" value="1"/>
</dbReference>
<evidence type="ECO:0000256" key="2">
    <source>
        <dbReference type="ARBA" id="ARBA00023125"/>
    </source>
</evidence>
<evidence type="ECO:0000313" key="6">
    <source>
        <dbReference type="Proteomes" id="UP000270021"/>
    </source>
</evidence>
<dbReference type="PROSITE" id="PS50949">
    <property type="entry name" value="HTH_GNTR"/>
    <property type="match status" value="1"/>
</dbReference>
<dbReference type="FunFam" id="1.10.10.10:FF:000079">
    <property type="entry name" value="GntR family transcriptional regulator"/>
    <property type="match status" value="1"/>
</dbReference>
<keyword evidence="2" id="KW-0238">DNA-binding</keyword>
<dbReference type="PANTHER" id="PTHR44846:SF1">
    <property type="entry name" value="MANNOSYL-D-GLYCERATE TRANSPORT_METABOLISM SYSTEM REPRESSOR MNGR-RELATED"/>
    <property type="match status" value="1"/>
</dbReference>
<evidence type="ECO:0000256" key="3">
    <source>
        <dbReference type="ARBA" id="ARBA00023163"/>
    </source>
</evidence>
<keyword evidence="3" id="KW-0804">Transcription</keyword>
<keyword evidence="6" id="KW-1185">Reference proteome</keyword>
<evidence type="ECO:0000313" key="5">
    <source>
        <dbReference type="EMBL" id="AZN31085.1"/>
    </source>
</evidence>
<dbReference type="Gene3D" id="3.40.1410.10">
    <property type="entry name" value="Chorismate lyase-like"/>
    <property type="match status" value="1"/>
</dbReference>
<gene>
    <name evidence="5" type="ORF">EJO69_06495</name>
</gene>
<protein>
    <submittedName>
        <fullName evidence="5">GntR family transcriptional regulator</fullName>
    </submittedName>
</protein>
<dbReference type="InterPro" id="IPR036388">
    <property type="entry name" value="WH-like_DNA-bd_sf"/>
</dbReference>
<dbReference type="GO" id="GO:0045892">
    <property type="term" value="P:negative regulation of DNA-templated transcription"/>
    <property type="evidence" value="ECO:0007669"/>
    <property type="project" value="TreeGrafter"/>
</dbReference>
<dbReference type="EMBL" id="CP034438">
    <property type="protein sequence ID" value="AZN31085.1"/>
    <property type="molecule type" value="Genomic_DNA"/>
</dbReference>
<keyword evidence="1" id="KW-0805">Transcription regulation</keyword>
<dbReference type="AlphaFoldDB" id="A0A3Q8WV79"/>
<dbReference type="GO" id="GO:0003700">
    <property type="term" value="F:DNA-binding transcription factor activity"/>
    <property type="evidence" value="ECO:0007669"/>
    <property type="project" value="InterPro"/>
</dbReference>
<dbReference type="InterPro" id="IPR011663">
    <property type="entry name" value="UTRA"/>
</dbReference>
<dbReference type="PANTHER" id="PTHR44846">
    <property type="entry name" value="MANNOSYL-D-GLYCERATE TRANSPORT/METABOLISM SYSTEM REPRESSOR MNGR-RELATED"/>
    <property type="match status" value="1"/>
</dbReference>
<name>A0A3Q8WV79_9ACTO</name>